<dbReference type="SUPFAM" id="SSF81593">
    <property type="entry name" value="Nucleotidyltransferase substrate binding subunit/domain"/>
    <property type="match status" value="1"/>
</dbReference>
<evidence type="ECO:0000313" key="5">
    <source>
        <dbReference type="EMBL" id="GAG01595.1"/>
    </source>
</evidence>
<organism evidence="5">
    <name type="scientific">marine sediment metagenome</name>
    <dbReference type="NCBI Taxonomy" id="412755"/>
    <lineage>
        <taxon>unclassified sequences</taxon>
        <taxon>metagenomes</taxon>
        <taxon>ecological metagenomes</taxon>
    </lineage>
</organism>
<dbReference type="PANTHER" id="PTHR33397">
    <property type="entry name" value="UPF0331 PROTEIN YUTE"/>
    <property type="match status" value="1"/>
</dbReference>
<dbReference type="InterPro" id="IPR008201">
    <property type="entry name" value="HepT-like"/>
</dbReference>
<evidence type="ECO:0000256" key="2">
    <source>
        <dbReference type="ARBA" id="ARBA00022722"/>
    </source>
</evidence>
<protein>
    <recommendedName>
        <fullName evidence="6">DUF86 domain-containing protein</fullName>
    </recommendedName>
</protein>
<reference evidence="5" key="1">
    <citation type="journal article" date="2014" name="Front. Microbiol.">
        <title>High frequency of phylogenetically diverse reductive dehalogenase-homologous genes in deep subseafloor sedimentary metagenomes.</title>
        <authorList>
            <person name="Kawai M."/>
            <person name="Futagami T."/>
            <person name="Toyoda A."/>
            <person name="Takaki Y."/>
            <person name="Nishi S."/>
            <person name="Hori S."/>
            <person name="Arai W."/>
            <person name="Tsubouchi T."/>
            <person name="Morono Y."/>
            <person name="Uchiyama I."/>
            <person name="Ito T."/>
            <person name="Fujiyama A."/>
            <person name="Inagaki F."/>
            <person name="Takami H."/>
        </authorList>
    </citation>
    <scope>NUCLEOTIDE SEQUENCE</scope>
    <source>
        <strain evidence="5">Expedition CK06-06</strain>
    </source>
</reference>
<dbReference type="NCBIfam" id="NF047751">
    <property type="entry name" value="HepT_toxin"/>
    <property type="match status" value="1"/>
</dbReference>
<comment type="caution">
    <text evidence="5">The sequence shown here is derived from an EMBL/GenBank/DDBJ whole genome shotgun (WGS) entry which is preliminary data.</text>
</comment>
<evidence type="ECO:0000256" key="3">
    <source>
        <dbReference type="ARBA" id="ARBA00022801"/>
    </source>
</evidence>
<dbReference type="Gene3D" id="1.20.120.580">
    <property type="entry name" value="bsu32300-like"/>
    <property type="match status" value="1"/>
</dbReference>
<feature type="non-terminal residue" evidence="5">
    <location>
        <position position="123"/>
    </location>
</feature>
<comment type="similarity">
    <text evidence="4">Belongs to the HepT RNase toxin family.</text>
</comment>
<dbReference type="AlphaFoldDB" id="X0U7S4"/>
<dbReference type="PANTHER" id="PTHR33397:SF5">
    <property type="entry name" value="RNASE YUTE-RELATED"/>
    <property type="match status" value="1"/>
</dbReference>
<proteinExistence type="inferred from homology"/>
<dbReference type="EMBL" id="BARS01021255">
    <property type="protein sequence ID" value="GAG01595.1"/>
    <property type="molecule type" value="Genomic_DNA"/>
</dbReference>
<accession>X0U7S4</accession>
<keyword evidence="3" id="KW-0378">Hydrolase</keyword>
<keyword evidence="1" id="KW-1277">Toxin-antitoxin system</keyword>
<evidence type="ECO:0000256" key="1">
    <source>
        <dbReference type="ARBA" id="ARBA00022649"/>
    </source>
</evidence>
<evidence type="ECO:0000256" key="4">
    <source>
        <dbReference type="ARBA" id="ARBA00024207"/>
    </source>
</evidence>
<dbReference type="Pfam" id="PF01934">
    <property type="entry name" value="HepT-like"/>
    <property type="match status" value="1"/>
</dbReference>
<sequence>MKHNGVIQRKLALLDRQLLELSNHLAETEFQSFRDDWAMRSMTERALQVMVEIVINIAERIIALKGAGPVATAAEAIEKLVALNVLSSCQPYTDMVRFRNLIVHQYEEIDPAILWDIVTNKLS</sequence>
<dbReference type="GO" id="GO:0016787">
    <property type="term" value="F:hydrolase activity"/>
    <property type="evidence" value="ECO:0007669"/>
    <property type="project" value="UniProtKB-KW"/>
</dbReference>
<keyword evidence="2" id="KW-0540">Nuclease</keyword>
<dbReference type="GO" id="GO:0004540">
    <property type="term" value="F:RNA nuclease activity"/>
    <property type="evidence" value="ECO:0007669"/>
    <property type="project" value="InterPro"/>
</dbReference>
<name>X0U7S4_9ZZZZ</name>
<dbReference type="InterPro" id="IPR037038">
    <property type="entry name" value="HepT-like_sf"/>
</dbReference>
<dbReference type="InterPro" id="IPR052379">
    <property type="entry name" value="Type_VII_TA_RNase"/>
</dbReference>
<gene>
    <name evidence="5" type="ORF">S01H1_34172</name>
</gene>
<evidence type="ECO:0008006" key="6">
    <source>
        <dbReference type="Google" id="ProtNLM"/>
    </source>
</evidence>
<dbReference type="GO" id="GO:0110001">
    <property type="term" value="C:toxin-antitoxin complex"/>
    <property type="evidence" value="ECO:0007669"/>
    <property type="project" value="InterPro"/>
</dbReference>